<evidence type="ECO:0000313" key="4">
    <source>
        <dbReference type="Proteomes" id="UP000694001"/>
    </source>
</evidence>
<dbReference type="RefSeq" id="WP_218285418.1">
    <property type="nucleotide sequence ID" value="NZ_CP076448.1"/>
</dbReference>
<feature type="domain" description="Ice-binding protein C-terminal" evidence="2">
    <location>
        <begin position="218"/>
        <end position="241"/>
    </location>
</feature>
<feature type="chain" id="PRO_5036916153" evidence="1">
    <location>
        <begin position="23"/>
        <end position="243"/>
    </location>
</feature>
<dbReference type="NCBIfam" id="TIGR02595">
    <property type="entry name" value="PEP_CTERM"/>
    <property type="match status" value="1"/>
</dbReference>
<evidence type="ECO:0000259" key="2">
    <source>
        <dbReference type="Pfam" id="PF07589"/>
    </source>
</evidence>
<keyword evidence="1" id="KW-0732">Signal</keyword>
<accession>A0A975U0Y8</accession>
<keyword evidence="4" id="KW-1185">Reference proteome</keyword>
<sequence length="243" mass="25347">MRRRLALATAGAIALWAAASHATIVTVFDGITAGVNNFNATVTAAGGTPTADQWDFSLSSFQGTVFDRGAYVVTRTNGGTIFLFDYGEMSGRVISIAPTSRDLALAPLGGLTLTFDNPINAIGFEIGDWATCCFPSALYISFDGGAPIQVAVANTSSQGLFPGRLNPSSLVYEIFVAAFDDSGSFTTVQFFGDGVFETLVMGGTIRYALLDIGSLPPTVPEPATLGLLALGLLGLAAARRRRS</sequence>
<organism evidence="3 4">
    <name type="scientific">Elioraea tepida</name>
    <dbReference type="NCBI Taxonomy" id="2843330"/>
    <lineage>
        <taxon>Bacteria</taxon>
        <taxon>Pseudomonadati</taxon>
        <taxon>Pseudomonadota</taxon>
        <taxon>Alphaproteobacteria</taxon>
        <taxon>Acetobacterales</taxon>
        <taxon>Elioraeaceae</taxon>
        <taxon>Elioraea</taxon>
    </lineage>
</organism>
<dbReference type="AlphaFoldDB" id="A0A975U0Y8"/>
<protein>
    <submittedName>
        <fullName evidence="3">PEP-CTERM sorting domain-containing protein</fullName>
    </submittedName>
</protein>
<dbReference type="EMBL" id="CP076448">
    <property type="protein sequence ID" value="QXM24361.1"/>
    <property type="molecule type" value="Genomic_DNA"/>
</dbReference>
<dbReference type="KEGG" id="elio:KO353_14105"/>
<reference evidence="3" key="1">
    <citation type="submission" date="2021-06" db="EMBL/GenBank/DDBJ databases">
        <title>Elioraea tepida, sp. nov., a moderately thermophilic aerobic anoxygenic phototrophic bacterium isolated from an alkaline siliceous hot spring mat community in Yellowstone National Park, WY, USA.</title>
        <authorList>
            <person name="Saini M.K."/>
            <person name="Yoshida S."/>
            <person name="Sebastian A."/>
            <person name="Hirose S."/>
            <person name="Hara E."/>
            <person name="Tamaki H."/>
            <person name="Soulier N.T."/>
            <person name="Albert I."/>
            <person name="Hanada S."/>
            <person name="Bryant D.A."/>
            <person name="Tank M."/>
        </authorList>
    </citation>
    <scope>NUCLEOTIDE SEQUENCE</scope>
    <source>
        <strain evidence="3">MS-P2</strain>
    </source>
</reference>
<proteinExistence type="predicted"/>
<dbReference type="Proteomes" id="UP000694001">
    <property type="component" value="Chromosome"/>
</dbReference>
<dbReference type="InterPro" id="IPR013424">
    <property type="entry name" value="Ice-binding_C"/>
</dbReference>
<evidence type="ECO:0000256" key="1">
    <source>
        <dbReference type="SAM" id="SignalP"/>
    </source>
</evidence>
<gene>
    <name evidence="3" type="ORF">KO353_14105</name>
</gene>
<name>A0A975U0Y8_9PROT</name>
<evidence type="ECO:0000313" key="3">
    <source>
        <dbReference type="EMBL" id="QXM24361.1"/>
    </source>
</evidence>
<dbReference type="Pfam" id="PF07589">
    <property type="entry name" value="PEP-CTERM"/>
    <property type="match status" value="1"/>
</dbReference>
<feature type="signal peptide" evidence="1">
    <location>
        <begin position="1"/>
        <end position="22"/>
    </location>
</feature>